<protein>
    <submittedName>
        <fullName evidence="1">Uncharacterized protein</fullName>
    </submittedName>
</protein>
<comment type="caution">
    <text evidence="1">The sequence shown here is derived from an EMBL/GenBank/DDBJ whole genome shotgun (WGS) entry which is preliminary data.</text>
</comment>
<sequence>MISNIQRNIIIRALRIRVSHGEKPEEILSGYTKLSDKEKTDILAAVKDGGVI</sequence>
<name>G5HEU6_9FIRM</name>
<proteinExistence type="predicted"/>
<dbReference type="Proteomes" id="UP000003763">
    <property type="component" value="Unassembled WGS sequence"/>
</dbReference>
<accession>G5HEU6</accession>
<evidence type="ECO:0000313" key="1">
    <source>
        <dbReference type="EMBL" id="EHF00055.1"/>
    </source>
</evidence>
<evidence type="ECO:0000313" key="2">
    <source>
        <dbReference type="Proteomes" id="UP000003763"/>
    </source>
</evidence>
<organism evidence="1 2">
    <name type="scientific">[Clostridium] citroniae WAL-17108</name>
    <dbReference type="NCBI Taxonomy" id="742733"/>
    <lineage>
        <taxon>Bacteria</taxon>
        <taxon>Bacillati</taxon>
        <taxon>Bacillota</taxon>
        <taxon>Clostridia</taxon>
        <taxon>Lachnospirales</taxon>
        <taxon>Lachnospiraceae</taxon>
        <taxon>Enterocloster</taxon>
    </lineage>
</organism>
<dbReference type="RefSeq" id="WP_007859730.1">
    <property type="nucleotide sequence ID" value="NZ_JH376420.1"/>
</dbReference>
<dbReference type="PATRIC" id="fig|742733.3.peg.975"/>
<dbReference type="HOGENOM" id="CLU_211408_0_0_9"/>
<reference evidence="1 2" key="1">
    <citation type="submission" date="2011-08" db="EMBL/GenBank/DDBJ databases">
        <title>The Genome Sequence of Clostridium citroniae WAL-17108.</title>
        <authorList>
            <consortium name="The Broad Institute Genome Sequencing Platform"/>
            <person name="Earl A."/>
            <person name="Ward D."/>
            <person name="Feldgarden M."/>
            <person name="Gevers D."/>
            <person name="Finegold S.M."/>
            <person name="Summanen P.H."/>
            <person name="Molitoris D.R."/>
            <person name="Vaisanen M.L."/>
            <person name="Daigneault M."/>
            <person name="Allen-Vercoe E."/>
            <person name="Young S.K."/>
            <person name="Zeng Q."/>
            <person name="Gargeya S."/>
            <person name="Fitzgerald M."/>
            <person name="Haas B."/>
            <person name="Abouelleil A."/>
            <person name="Alvarado L."/>
            <person name="Arachchi H.M."/>
            <person name="Berlin A."/>
            <person name="Brown A."/>
            <person name="Chapman S.B."/>
            <person name="Chen Z."/>
            <person name="Dunbar C."/>
            <person name="Freedman E."/>
            <person name="Gearin G."/>
            <person name="Gellesch M."/>
            <person name="Goldberg J."/>
            <person name="Griggs A."/>
            <person name="Gujja S."/>
            <person name="Heiman D."/>
            <person name="Howarth C."/>
            <person name="Larson L."/>
            <person name="Lui A."/>
            <person name="MacDonald P.J.P."/>
            <person name="Montmayeur A."/>
            <person name="Murphy C."/>
            <person name="Neiman D."/>
            <person name="Pearson M."/>
            <person name="Priest M."/>
            <person name="Roberts A."/>
            <person name="Saif S."/>
            <person name="Shea T."/>
            <person name="Shenoy N."/>
            <person name="Sisk P."/>
            <person name="Stolte C."/>
            <person name="Sykes S."/>
            <person name="Wortman J."/>
            <person name="Nusbaum C."/>
            <person name="Birren B."/>
        </authorList>
    </citation>
    <scope>NUCLEOTIDE SEQUENCE [LARGE SCALE GENOMIC DNA]</scope>
    <source>
        <strain evidence="1 2">WAL-17108</strain>
    </source>
</reference>
<dbReference type="EMBL" id="ADLJ01000007">
    <property type="protein sequence ID" value="EHF00055.1"/>
    <property type="molecule type" value="Genomic_DNA"/>
</dbReference>
<gene>
    <name evidence="1" type="ORF">HMPREF9469_00969</name>
</gene>
<dbReference type="AlphaFoldDB" id="G5HEU6"/>